<protein>
    <submittedName>
        <fullName evidence="2">Uncharacterized protein</fullName>
    </submittedName>
</protein>
<feature type="region of interest" description="Disordered" evidence="1">
    <location>
        <begin position="1"/>
        <end position="26"/>
    </location>
</feature>
<proteinExistence type="predicted"/>
<comment type="caution">
    <text evidence="2">The sequence shown here is derived from an EMBL/GenBank/DDBJ whole genome shotgun (WGS) entry which is preliminary data.</text>
</comment>
<evidence type="ECO:0000313" key="2">
    <source>
        <dbReference type="EMBL" id="KWS02876.1"/>
    </source>
</evidence>
<dbReference type="AlphaFoldDB" id="A0A108U5F0"/>
<gene>
    <name evidence="2" type="ORF">AZ78_0422</name>
</gene>
<dbReference type="Proteomes" id="UP000023435">
    <property type="component" value="Unassembled WGS sequence"/>
</dbReference>
<name>A0A108U5F0_9GAMM</name>
<evidence type="ECO:0000256" key="1">
    <source>
        <dbReference type="SAM" id="MobiDB-lite"/>
    </source>
</evidence>
<dbReference type="EMBL" id="JAJA02000001">
    <property type="protein sequence ID" value="KWS02876.1"/>
    <property type="molecule type" value="Genomic_DNA"/>
</dbReference>
<organism evidence="2 3">
    <name type="scientific">Lysobacter capsici AZ78</name>
    <dbReference type="NCBI Taxonomy" id="1444315"/>
    <lineage>
        <taxon>Bacteria</taxon>
        <taxon>Pseudomonadati</taxon>
        <taxon>Pseudomonadota</taxon>
        <taxon>Gammaproteobacteria</taxon>
        <taxon>Lysobacterales</taxon>
        <taxon>Lysobacteraceae</taxon>
        <taxon>Lysobacter</taxon>
    </lineage>
</organism>
<accession>A0A108U5F0</accession>
<keyword evidence="3" id="KW-1185">Reference proteome</keyword>
<evidence type="ECO:0000313" key="3">
    <source>
        <dbReference type="Proteomes" id="UP000023435"/>
    </source>
</evidence>
<reference evidence="2 3" key="1">
    <citation type="journal article" date="2014" name="Genome Announc.">
        <title>Draft Genome Sequence of Lysobacter capsici AZ78, a Bacterium Antagonistic to Plant-Pathogenic Oomycetes.</title>
        <authorList>
            <person name="Puopolo G."/>
            <person name="Sonego P."/>
            <person name="Engelen K."/>
            <person name="Pertot I."/>
        </authorList>
    </citation>
    <scope>NUCLEOTIDE SEQUENCE [LARGE SCALE GENOMIC DNA]</scope>
    <source>
        <strain evidence="2 3">AZ78</strain>
    </source>
</reference>
<sequence length="57" mass="6443">MNRRDDSLNCRVARRPRAQPPSRRVVRAARHPPRMFPTAVAPATPSVSSTSCFFNIH</sequence>